<name>A0A1G7VYS9_9FLAO</name>
<accession>A0A1G7VYS9</accession>
<evidence type="ECO:0000313" key="2">
    <source>
        <dbReference type="Proteomes" id="UP000199296"/>
    </source>
</evidence>
<reference evidence="1 2" key="1">
    <citation type="submission" date="2016-10" db="EMBL/GenBank/DDBJ databases">
        <authorList>
            <person name="de Groot N.N."/>
        </authorList>
    </citation>
    <scope>NUCLEOTIDE SEQUENCE [LARGE SCALE GENOMIC DNA]</scope>
    <source>
        <strain evidence="1 2">DSM 19803</strain>
    </source>
</reference>
<organism evidence="1 2">
    <name type="scientific">Psychroflexus sediminis</name>
    <dbReference type="NCBI Taxonomy" id="470826"/>
    <lineage>
        <taxon>Bacteria</taxon>
        <taxon>Pseudomonadati</taxon>
        <taxon>Bacteroidota</taxon>
        <taxon>Flavobacteriia</taxon>
        <taxon>Flavobacteriales</taxon>
        <taxon>Flavobacteriaceae</taxon>
        <taxon>Psychroflexus</taxon>
    </lineage>
</organism>
<dbReference type="RefSeq" id="WP_245686416.1">
    <property type="nucleotide sequence ID" value="NZ_FNCW01000004.1"/>
</dbReference>
<dbReference type="AlphaFoldDB" id="A0A1G7VYS9"/>
<dbReference type="EMBL" id="FNCW01000004">
    <property type="protein sequence ID" value="SDG64040.1"/>
    <property type="molecule type" value="Genomic_DNA"/>
</dbReference>
<protein>
    <recommendedName>
        <fullName evidence="3">TonB protein C-terminal</fullName>
    </recommendedName>
</protein>
<sequence>MQEELKSINWEEVDFYPTFQNCGVVTSKEESKACFETQIKKAVSNRLKQQQIITSTSAQDTVILELFITEKGEARLETISISDEISSRNPDLGNWLKEAISQLPEVYPAQKRSVPVPLRTELPIILK</sequence>
<dbReference type="STRING" id="470826.SAMN04488027_104215"/>
<proteinExistence type="predicted"/>
<evidence type="ECO:0008006" key="3">
    <source>
        <dbReference type="Google" id="ProtNLM"/>
    </source>
</evidence>
<evidence type="ECO:0000313" key="1">
    <source>
        <dbReference type="EMBL" id="SDG64040.1"/>
    </source>
</evidence>
<keyword evidence="2" id="KW-1185">Reference proteome</keyword>
<dbReference type="Proteomes" id="UP000199296">
    <property type="component" value="Unassembled WGS sequence"/>
</dbReference>
<gene>
    <name evidence="1" type="ORF">SAMN04488027_104215</name>
</gene>